<keyword evidence="1" id="KW-1133">Transmembrane helix</keyword>
<evidence type="ECO:0000256" key="1">
    <source>
        <dbReference type="SAM" id="Phobius"/>
    </source>
</evidence>
<name>A0A0C3QX83_9AGAM</name>
<proteinExistence type="predicted"/>
<feature type="transmembrane region" description="Helical" evidence="1">
    <location>
        <begin position="12"/>
        <end position="32"/>
    </location>
</feature>
<dbReference type="HOGENOM" id="CLU_491878_0_0_1"/>
<evidence type="ECO:0008006" key="4">
    <source>
        <dbReference type="Google" id="ProtNLM"/>
    </source>
</evidence>
<dbReference type="Proteomes" id="UP000054248">
    <property type="component" value="Unassembled WGS sequence"/>
</dbReference>
<accession>A0A0C3QX83</accession>
<keyword evidence="1" id="KW-0472">Membrane</keyword>
<dbReference type="OrthoDB" id="3176531at2759"/>
<dbReference type="EMBL" id="KN822947">
    <property type="protein sequence ID" value="KIO33629.1"/>
    <property type="molecule type" value="Genomic_DNA"/>
</dbReference>
<sequence>MPASNASPKSQRGLTGITISLLIVIIALFLLYSNTKLPAHFHLHDAVLGALPPTLHSCPSPYDVGRPPVTHDGQSCEHIPSNNDAFDMELCHQTYTCNEFTFRIRRTNLTACMASEGGPNPSLDPELSKWIRDTRGPDAFLVRTDGAERYATISDTYEGNCSYAFDIRLKNPGTVYLQVWWTFSNYQAYSETDERWPEQHLSLVDSPIALSICPSNCVPTPPTRLLPNATVMTIPSSSPGDRSPPACSGSAPIRGSYLPAHPLDILYPPVTLPQGHNYPIIGRYNLIPESCRWKHAGVRFSDRIEQCTDKKRKVLFFGDSHGRVAWDAMVYRLSGHQDILTVSSKAGSKNTTVGNTDFKFLWDPRGVTLAKPAACEEMIDADVVVVSVAAHLAASHQFSTTQYTQTLQSIFSTTSGCPLPPGSSNRTLVYMTAPAAPPRTDEYVRKFADRRTNVRLQHWADLGTKVALNAGWSVVDQFNLTLPQNLEPLHTDMAHYLATDAMDPIVDEVIGKIGICSEEGD</sequence>
<dbReference type="AlphaFoldDB" id="A0A0C3QX83"/>
<evidence type="ECO:0000313" key="3">
    <source>
        <dbReference type="Proteomes" id="UP000054248"/>
    </source>
</evidence>
<organism evidence="2 3">
    <name type="scientific">Tulasnella calospora MUT 4182</name>
    <dbReference type="NCBI Taxonomy" id="1051891"/>
    <lineage>
        <taxon>Eukaryota</taxon>
        <taxon>Fungi</taxon>
        <taxon>Dikarya</taxon>
        <taxon>Basidiomycota</taxon>
        <taxon>Agaricomycotina</taxon>
        <taxon>Agaricomycetes</taxon>
        <taxon>Cantharellales</taxon>
        <taxon>Tulasnellaceae</taxon>
        <taxon>Tulasnella</taxon>
    </lineage>
</organism>
<protein>
    <recommendedName>
        <fullName evidence="4">SGNH domain-containing protein</fullName>
    </recommendedName>
</protein>
<reference evidence="3" key="2">
    <citation type="submission" date="2015-01" db="EMBL/GenBank/DDBJ databases">
        <title>Evolutionary Origins and Diversification of the Mycorrhizal Mutualists.</title>
        <authorList>
            <consortium name="DOE Joint Genome Institute"/>
            <consortium name="Mycorrhizal Genomics Consortium"/>
            <person name="Kohler A."/>
            <person name="Kuo A."/>
            <person name="Nagy L.G."/>
            <person name="Floudas D."/>
            <person name="Copeland A."/>
            <person name="Barry K.W."/>
            <person name="Cichocki N."/>
            <person name="Veneault-Fourrey C."/>
            <person name="LaButti K."/>
            <person name="Lindquist E.A."/>
            <person name="Lipzen A."/>
            <person name="Lundell T."/>
            <person name="Morin E."/>
            <person name="Murat C."/>
            <person name="Riley R."/>
            <person name="Ohm R."/>
            <person name="Sun H."/>
            <person name="Tunlid A."/>
            <person name="Henrissat B."/>
            <person name="Grigoriev I.V."/>
            <person name="Hibbett D.S."/>
            <person name="Martin F."/>
        </authorList>
    </citation>
    <scope>NUCLEOTIDE SEQUENCE [LARGE SCALE GENOMIC DNA]</scope>
    <source>
        <strain evidence="3">MUT 4182</strain>
    </source>
</reference>
<dbReference type="STRING" id="1051891.A0A0C3QX83"/>
<reference evidence="2 3" key="1">
    <citation type="submission" date="2014-04" db="EMBL/GenBank/DDBJ databases">
        <authorList>
            <consortium name="DOE Joint Genome Institute"/>
            <person name="Kuo A."/>
            <person name="Girlanda M."/>
            <person name="Perotto S."/>
            <person name="Kohler A."/>
            <person name="Nagy L.G."/>
            <person name="Floudas D."/>
            <person name="Copeland A."/>
            <person name="Barry K.W."/>
            <person name="Cichocki N."/>
            <person name="Veneault-Fourrey C."/>
            <person name="LaButti K."/>
            <person name="Lindquist E.A."/>
            <person name="Lipzen A."/>
            <person name="Lundell T."/>
            <person name="Morin E."/>
            <person name="Murat C."/>
            <person name="Sun H."/>
            <person name="Tunlid A."/>
            <person name="Henrissat B."/>
            <person name="Grigoriev I.V."/>
            <person name="Hibbett D.S."/>
            <person name="Martin F."/>
            <person name="Nordberg H.P."/>
            <person name="Cantor M.N."/>
            <person name="Hua S.X."/>
        </authorList>
    </citation>
    <scope>NUCLEOTIDE SEQUENCE [LARGE SCALE GENOMIC DNA]</scope>
    <source>
        <strain evidence="2 3">MUT 4182</strain>
    </source>
</reference>
<keyword evidence="1" id="KW-0812">Transmembrane</keyword>
<evidence type="ECO:0000313" key="2">
    <source>
        <dbReference type="EMBL" id="KIO33629.1"/>
    </source>
</evidence>
<gene>
    <name evidence="2" type="ORF">M407DRAFT_231788</name>
</gene>
<keyword evidence="3" id="KW-1185">Reference proteome</keyword>